<sequence length="1145" mass="128643">MDPPYQQFRSVLSTGISEIRTRFDDKTGCYVILWNEIQIVFKDAHYVTNDSRLVPFMLGDDWEELTPKRIEYCPGVVLQVIQQTHTQDSVHNVLPTEPENSFKYIEKVGSAPLTVKSPITRRHMAKTLDHVANIASGLQNLSDLTSSTVDAISTSSVSLSAPDTTLQHGLHLPLPIRIAPGNNLVLRPNLAKTPHHSFHPYSRRSVALDKGADVSGLALDEMKDQPAATQLVQLYGSYVDAEMSGQAIQTEQFKNIISQRFNLSPSGLQLTDVVLLQMLQTQNQILTRQAFLQNSVQALITQNYELLEYPIPRLFVVLPRPKRLRDKFKPTTSFKLYFLCECGEHTATPGTRIPHEIHLARHEGYNVDQPNRFFEKYGSYILTIMKALRFGVTVAGVAIPPLLHVSEGIKAIEKIIGVAAKEVGSLMDETIRYIKDYKRDSNGHVATTNAGIGLDMLEALEGADLRELQSYLSSKDESRVLGNLNRIVTLEGHVKWVCMDHYRENYRQISIQQFKDVVASNRGEFDQKRGSVRIHLKTSTLAKQFYDALVKVRGVSTLSITLEWDATMSDLRTLASAVNKTNITGMTLWGQDFNRPATDLVNYNRRYDPIVQLMCNGRIHSMELRSFKSFFQHVSSSSTPMTSQLKKLYLDVGPFRTDKSSKLLFTKLLRGCLSLSQVTLEGVDLGQCFQFFQRKCYAFQGVEVLDMRREDPNGGYIKFVVGLLHGAIQSAVMSVNDLAYLSVDEEALAFNGVLTKLSIESKAPSSGPELNNLLRNNQALTKLKLHYFGSQSAIIDRVVDARNECLSRNGTSSLHETEVLLHMGKPYYYFSGLKMTLTFHDDSNAAVISSVFYYSVSCSDSKFSLDLSEVLEEYSWTIHKAELSSETTDDVLLLLHKGMQKKGSRLTSMSLCPQSLTYIGVDCLDEIIKLSGDPELHLDFSEDFEINMKEDVLEHLRSDSLKILETYLPRFASTLRGLKIGGFNNHFPIEVMRDKYSTRLDLPKLEELALTCGITDDDIDTLLVVDWVTSMATVPPCQAGAISQSQKVPLTWTPLKSLTFDLGLCSYEWVILLEGLDYSTLKDINLSLSNFSVRQLQILLDSIPADTSSKIHLHDTLVEEERDAEVDALLSRIQMKAPNVTILIH</sequence>
<dbReference type="OrthoDB" id="2371100at2759"/>
<name>A0A9P6UWZ0_9FUNG</name>
<dbReference type="PANTHER" id="PTHR47679">
    <property type="entry name" value="PROTEIN TORNADO 1"/>
    <property type="match status" value="1"/>
</dbReference>
<dbReference type="Proteomes" id="UP000738325">
    <property type="component" value="Unassembled WGS sequence"/>
</dbReference>
<organism evidence="1 2">
    <name type="scientific">Dissophora globulifera</name>
    <dbReference type="NCBI Taxonomy" id="979702"/>
    <lineage>
        <taxon>Eukaryota</taxon>
        <taxon>Fungi</taxon>
        <taxon>Fungi incertae sedis</taxon>
        <taxon>Mucoromycota</taxon>
        <taxon>Mortierellomycotina</taxon>
        <taxon>Mortierellomycetes</taxon>
        <taxon>Mortierellales</taxon>
        <taxon>Mortierellaceae</taxon>
        <taxon>Dissophora</taxon>
    </lineage>
</organism>
<proteinExistence type="predicted"/>
<reference evidence="1" key="1">
    <citation type="journal article" date="2020" name="Fungal Divers.">
        <title>Resolving the Mortierellaceae phylogeny through synthesis of multi-gene phylogenetics and phylogenomics.</title>
        <authorList>
            <person name="Vandepol N."/>
            <person name="Liber J."/>
            <person name="Desiro A."/>
            <person name="Na H."/>
            <person name="Kennedy M."/>
            <person name="Barry K."/>
            <person name="Grigoriev I.V."/>
            <person name="Miller A.N."/>
            <person name="O'Donnell K."/>
            <person name="Stajich J.E."/>
            <person name="Bonito G."/>
        </authorList>
    </citation>
    <scope>NUCLEOTIDE SEQUENCE</scope>
    <source>
        <strain evidence="1">REB-010B</strain>
    </source>
</reference>
<accession>A0A9P6UWZ0</accession>
<keyword evidence="2" id="KW-1185">Reference proteome</keyword>
<dbReference type="PANTHER" id="PTHR47679:SF2">
    <property type="entry name" value="C-TERMINAL OF ROC (COR) DOMAIN-CONTAINING PROTEIN"/>
    <property type="match status" value="1"/>
</dbReference>
<dbReference type="AlphaFoldDB" id="A0A9P6UWZ0"/>
<dbReference type="EMBL" id="JAAAIP010000132">
    <property type="protein sequence ID" value="KAG0324895.1"/>
    <property type="molecule type" value="Genomic_DNA"/>
</dbReference>
<protein>
    <submittedName>
        <fullName evidence="1">Uncharacterized protein</fullName>
    </submittedName>
</protein>
<evidence type="ECO:0000313" key="2">
    <source>
        <dbReference type="Proteomes" id="UP000738325"/>
    </source>
</evidence>
<comment type="caution">
    <text evidence="1">The sequence shown here is derived from an EMBL/GenBank/DDBJ whole genome shotgun (WGS) entry which is preliminary data.</text>
</comment>
<evidence type="ECO:0000313" key="1">
    <source>
        <dbReference type="EMBL" id="KAG0324895.1"/>
    </source>
</evidence>
<gene>
    <name evidence="1" type="ORF">BGZ99_001314</name>
</gene>